<keyword evidence="3" id="KW-1185">Reference proteome</keyword>
<evidence type="ECO:0000259" key="1">
    <source>
        <dbReference type="Pfam" id="PF12697"/>
    </source>
</evidence>
<dbReference type="InterPro" id="IPR000073">
    <property type="entry name" value="AB_hydrolase_1"/>
</dbReference>
<dbReference type="PANTHER" id="PTHR43798">
    <property type="entry name" value="MONOACYLGLYCEROL LIPASE"/>
    <property type="match status" value="1"/>
</dbReference>
<evidence type="ECO:0000313" key="3">
    <source>
        <dbReference type="Proteomes" id="UP001589793"/>
    </source>
</evidence>
<feature type="domain" description="AB hydrolase-1" evidence="1">
    <location>
        <begin position="13"/>
        <end position="237"/>
    </location>
</feature>
<evidence type="ECO:0000313" key="2">
    <source>
        <dbReference type="EMBL" id="MFC0675458.1"/>
    </source>
</evidence>
<dbReference type="GO" id="GO:0016787">
    <property type="term" value="F:hydrolase activity"/>
    <property type="evidence" value="ECO:0007669"/>
    <property type="project" value="UniProtKB-KW"/>
</dbReference>
<dbReference type="InterPro" id="IPR050266">
    <property type="entry name" value="AB_hydrolase_sf"/>
</dbReference>
<reference evidence="2 3" key="1">
    <citation type="submission" date="2024-09" db="EMBL/GenBank/DDBJ databases">
        <authorList>
            <person name="Sun Q."/>
            <person name="Mori K."/>
        </authorList>
    </citation>
    <scope>NUCLEOTIDE SEQUENCE [LARGE SCALE GENOMIC DNA]</scope>
    <source>
        <strain evidence="2 3">CICC 10874</strain>
    </source>
</reference>
<comment type="caution">
    <text evidence="2">The sequence shown here is derived from an EMBL/GenBank/DDBJ whole genome shotgun (WGS) entry which is preliminary data.</text>
</comment>
<dbReference type="PANTHER" id="PTHR43798:SF33">
    <property type="entry name" value="HYDROLASE, PUTATIVE (AFU_ORTHOLOGUE AFUA_2G14860)-RELATED"/>
    <property type="match status" value="1"/>
</dbReference>
<organism evidence="2 3">
    <name type="scientific">Brachybacterium hainanense</name>
    <dbReference type="NCBI Taxonomy" id="1541174"/>
    <lineage>
        <taxon>Bacteria</taxon>
        <taxon>Bacillati</taxon>
        <taxon>Actinomycetota</taxon>
        <taxon>Actinomycetes</taxon>
        <taxon>Micrococcales</taxon>
        <taxon>Dermabacteraceae</taxon>
        <taxon>Brachybacterium</taxon>
    </lineage>
</organism>
<dbReference type="Gene3D" id="3.40.50.1820">
    <property type="entry name" value="alpha/beta hydrolase"/>
    <property type="match status" value="1"/>
</dbReference>
<dbReference type="InterPro" id="IPR029058">
    <property type="entry name" value="AB_hydrolase_fold"/>
</dbReference>
<sequence>MSLHPPPAAPLPLVLVHGTRTSRTQWDPQRPALVAAGHTVLTPDLPGHGERRREPFALDAAMRVLHRAVQRAAADDPRGRAHLAGHSLGAMLAIHAAATLPDPGVLSSLTVIGGSAQAGERSARLYGAVMRSAAAAGRHGSAGLLPRLLLHAEGHRAYVAGGLTASAVIGPAFAALAGLDLRADLARITCPVTILNPRFDQMRVHERSFAAAAPRGRLVVLPYGGHLVNLTAPDRFTADLLRVLREG</sequence>
<dbReference type="SUPFAM" id="SSF53474">
    <property type="entry name" value="alpha/beta-Hydrolases"/>
    <property type="match status" value="1"/>
</dbReference>
<dbReference type="EMBL" id="JBHLSV010000024">
    <property type="protein sequence ID" value="MFC0675458.1"/>
    <property type="molecule type" value="Genomic_DNA"/>
</dbReference>
<dbReference type="RefSeq" id="WP_376982487.1">
    <property type="nucleotide sequence ID" value="NZ_JBHLSV010000024.1"/>
</dbReference>
<gene>
    <name evidence="2" type="ORF">ACFFF6_16020</name>
</gene>
<dbReference type="Pfam" id="PF12697">
    <property type="entry name" value="Abhydrolase_6"/>
    <property type="match status" value="1"/>
</dbReference>
<accession>A0ABV6RHN0</accession>
<proteinExistence type="predicted"/>
<keyword evidence="2" id="KW-0378">Hydrolase</keyword>
<dbReference type="Proteomes" id="UP001589793">
    <property type="component" value="Unassembled WGS sequence"/>
</dbReference>
<protein>
    <submittedName>
        <fullName evidence="2">Alpha/beta fold hydrolase</fullName>
    </submittedName>
</protein>
<name>A0ABV6RHN0_9MICO</name>